<dbReference type="Pfam" id="PF02353">
    <property type="entry name" value="CMAS"/>
    <property type="match status" value="1"/>
</dbReference>
<dbReference type="SUPFAM" id="SSF53335">
    <property type="entry name" value="S-adenosyl-L-methionine-dependent methyltransferases"/>
    <property type="match status" value="1"/>
</dbReference>
<dbReference type="PANTHER" id="PTHR43667:SF1">
    <property type="entry name" value="CYCLOPROPANE-FATTY-ACYL-PHOSPHOLIPID SYNTHASE"/>
    <property type="match status" value="1"/>
</dbReference>
<protein>
    <submittedName>
        <fullName evidence="6">Cyclopropane-fatty-acyl-phospholipid synthase family protein</fullName>
        <ecNumber evidence="6">2.1.1.-</ecNumber>
    </submittedName>
</protein>
<dbReference type="RefSeq" id="WP_316702363.1">
    <property type="nucleotide sequence ID" value="NZ_CP136336.1"/>
</dbReference>
<dbReference type="EC" id="2.1.1.-" evidence="6"/>
<dbReference type="Proteomes" id="UP001303946">
    <property type="component" value="Chromosome"/>
</dbReference>
<keyword evidence="2 6" id="KW-0489">Methyltransferase</keyword>
<dbReference type="Gene3D" id="3.40.50.150">
    <property type="entry name" value="Vaccinia Virus protein VP39"/>
    <property type="match status" value="1"/>
</dbReference>
<gene>
    <name evidence="6" type="ORF">RXV79_04940</name>
</gene>
<comment type="similarity">
    <text evidence="1">Belongs to the CFA/CMAS family.</text>
</comment>
<dbReference type="InterPro" id="IPR029063">
    <property type="entry name" value="SAM-dependent_MTases_sf"/>
</dbReference>
<evidence type="ECO:0000256" key="2">
    <source>
        <dbReference type="ARBA" id="ARBA00022603"/>
    </source>
</evidence>
<name>A0ABZ0CWR6_9BURK</name>
<dbReference type="PANTHER" id="PTHR43667">
    <property type="entry name" value="CYCLOPROPANE-FATTY-ACYL-PHOSPHOLIPID SYNTHASE"/>
    <property type="match status" value="1"/>
</dbReference>
<dbReference type="CDD" id="cd02440">
    <property type="entry name" value="AdoMet_MTases"/>
    <property type="match status" value="1"/>
</dbReference>
<dbReference type="GO" id="GO:0008168">
    <property type="term" value="F:methyltransferase activity"/>
    <property type="evidence" value="ECO:0007669"/>
    <property type="project" value="UniProtKB-KW"/>
</dbReference>
<proteinExistence type="inferred from homology"/>
<keyword evidence="5" id="KW-0443">Lipid metabolism</keyword>
<evidence type="ECO:0000256" key="3">
    <source>
        <dbReference type="ARBA" id="ARBA00022679"/>
    </source>
</evidence>
<dbReference type="InterPro" id="IPR003333">
    <property type="entry name" value="CMAS"/>
</dbReference>
<evidence type="ECO:0000313" key="7">
    <source>
        <dbReference type="Proteomes" id="UP001303946"/>
    </source>
</evidence>
<dbReference type="PIRSF" id="PIRSF003085">
    <property type="entry name" value="CMAS"/>
    <property type="match status" value="1"/>
</dbReference>
<keyword evidence="3 6" id="KW-0808">Transferase</keyword>
<dbReference type="InterPro" id="IPR050723">
    <property type="entry name" value="CFA/CMAS"/>
</dbReference>
<evidence type="ECO:0000256" key="4">
    <source>
        <dbReference type="ARBA" id="ARBA00022691"/>
    </source>
</evidence>
<reference evidence="6 7" key="1">
    <citation type="submission" date="2023-10" db="EMBL/GenBank/DDBJ databases">
        <title>Bacteria for the degradation of biodegradable plastic PBAT(Polybutylene adipate terephthalate).</title>
        <authorList>
            <person name="Weon H.-Y."/>
            <person name="Yeon J."/>
        </authorList>
    </citation>
    <scope>NUCLEOTIDE SEQUENCE [LARGE SCALE GENOMIC DNA]</scope>
    <source>
        <strain evidence="6 7">SBD 7-3</strain>
    </source>
</reference>
<evidence type="ECO:0000256" key="5">
    <source>
        <dbReference type="ARBA" id="ARBA00023098"/>
    </source>
</evidence>
<keyword evidence="7" id="KW-1185">Reference proteome</keyword>
<evidence type="ECO:0000313" key="6">
    <source>
        <dbReference type="EMBL" id="WOB09409.1"/>
    </source>
</evidence>
<dbReference type="EMBL" id="CP136336">
    <property type="protein sequence ID" value="WOB09409.1"/>
    <property type="molecule type" value="Genomic_DNA"/>
</dbReference>
<keyword evidence="4" id="KW-0949">S-adenosyl-L-methionine</keyword>
<evidence type="ECO:0000256" key="1">
    <source>
        <dbReference type="ARBA" id="ARBA00010815"/>
    </source>
</evidence>
<organism evidence="6 7">
    <name type="scientific">Piscinibacter gummiphilus</name>
    <dbReference type="NCBI Taxonomy" id="946333"/>
    <lineage>
        <taxon>Bacteria</taxon>
        <taxon>Pseudomonadati</taxon>
        <taxon>Pseudomonadota</taxon>
        <taxon>Betaproteobacteria</taxon>
        <taxon>Burkholderiales</taxon>
        <taxon>Sphaerotilaceae</taxon>
        <taxon>Piscinibacter</taxon>
    </lineage>
</organism>
<sequence length="283" mass="32880">MSTKDEIDVTYGVDNDFFRLWLDESMAYTCALFQTGDETLEQAQLNKHEHHFRAARVRPESRVLDIGCGWGANLEYLTVHKGVREAVGITLSQDQYDAILARKIPNTTVKLVDYRDYAPEKKFDAVISIGMFEHVATPQQTQRGDHIGIYREYFRRAWEWTRPGAWFSLQSVIGARIPRGTALKEIAWTTTHIFPGAISPRPEAIFAAASPYWEVMELHTRRDHYARTTAEWLLRLEKNKDTICQRFGEQVFIDYQRYLRACVMAFEEGYQSLAQFALRRLDD</sequence>
<accession>A0ABZ0CWR6</accession>
<dbReference type="GO" id="GO:0032259">
    <property type="term" value="P:methylation"/>
    <property type="evidence" value="ECO:0007669"/>
    <property type="project" value="UniProtKB-KW"/>
</dbReference>